<keyword evidence="7" id="KW-1015">Disulfide bond</keyword>
<dbReference type="PANTHER" id="PTHR42801">
    <property type="entry name" value="THIOREDOXIN-DEPENDENT PEROXIDE REDUCTASE"/>
    <property type="match status" value="1"/>
</dbReference>
<dbReference type="GO" id="GO:0005737">
    <property type="term" value="C:cytoplasm"/>
    <property type="evidence" value="ECO:0007669"/>
    <property type="project" value="TreeGrafter"/>
</dbReference>
<keyword evidence="5" id="KW-0049">Antioxidant</keyword>
<dbReference type="GeneID" id="59237537"/>
<dbReference type="InterPro" id="IPR000866">
    <property type="entry name" value="AhpC/TSA"/>
</dbReference>
<organism evidence="16 17">
    <name type="scientific">Zygotorulaspora mrakii</name>
    <name type="common">Zygosaccharomyces mrakii</name>
    <dbReference type="NCBI Taxonomy" id="42260"/>
    <lineage>
        <taxon>Eukaryota</taxon>
        <taxon>Fungi</taxon>
        <taxon>Dikarya</taxon>
        <taxon>Ascomycota</taxon>
        <taxon>Saccharomycotina</taxon>
        <taxon>Saccharomycetes</taxon>
        <taxon>Saccharomycetales</taxon>
        <taxon>Saccharomycetaceae</taxon>
        <taxon>Zygotorulaspora</taxon>
    </lineage>
</organism>
<name>A0A7H9B518_ZYGMR</name>
<evidence type="ECO:0000256" key="14">
    <source>
        <dbReference type="SAM" id="MobiDB-lite"/>
    </source>
</evidence>
<evidence type="ECO:0000256" key="3">
    <source>
        <dbReference type="ARBA" id="ARBA00013017"/>
    </source>
</evidence>
<dbReference type="InterPro" id="IPR013766">
    <property type="entry name" value="Thioredoxin_domain"/>
</dbReference>
<evidence type="ECO:0000256" key="12">
    <source>
        <dbReference type="ARBA" id="ARBA00049091"/>
    </source>
</evidence>
<dbReference type="EMBL" id="CP058609">
    <property type="protein sequence ID" value="QLG73778.1"/>
    <property type="molecule type" value="Genomic_DNA"/>
</dbReference>
<evidence type="ECO:0000313" key="16">
    <source>
        <dbReference type="EMBL" id="QLG73778.1"/>
    </source>
</evidence>
<reference evidence="16 17" key="1">
    <citation type="submission" date="2020-07" db="EMBL/GenBank/DDBJ databases">
        <title>The yeast mating-type switching endonuclease HO is a domesticated member of an unorthodox homing genetic element family.</title>
        <authorList>
            <person name="Coughlan A.Y."/>
            <person name="Lombardi L."/>
            <person name="Braun-Galleani S."/>
            <person name="Martos A.R."/>
            <person name="Galeote V."/>
            <person name="Bigey F."/>
            <person name="Dequin S."/>
            <person name="Byrne K.P."/>
            <person name="Wolfe K.H."/>
        </authorList>
    </citation>
    <scope>NUCLEOTIDE SEQUENCE [LARGE SCALE GENOMIC DNA]</scope>
    <source>
        <strain evidence="16 17">NRRL Y-6702</strain>
    </source>
</reference>
<evidence type="ECO:0000256" key="10">
    <source>
        <dbReference type="ARBA" id="ARBA00032824"/>
    </source>
</evidence>
<comment type="catalytic activity">
    <reaction evidence="12">
        <text>a hydroperoxide + [thioredoxin]-dithiol = an alcohol + [thioredoxin]-disulfide + H2O</text>
        <dbReference type="Rhea" id="RHEA:62620"/>
        <dbReference type="Rhea" id="RHEA-COMP:10698"/>
        <dbReference type="Rhea" id="RHEA-COMP:10700"/>
        <dbReference type="ChEBI" id="CHEBI:15377"/>
        <dbReference type="ChEBI" id="CHEBI:29950"/>
        <dbReference type="ChEBI" id="CHEBI:30879"/>
        <dbReference type="ChEBI" id="CHEBI:35924"/>
        <dbReference type="ChEBI" id="CHEBI:50058"/>
        <dbReference type="EC" id="1.11.1.24"/>
    </reaction>
</comment>
<keyword evidence="4" id="KW-0575">Peroxidase</keyword>
<dbReference type="PANTHER" id="PTHR42801:SF23">
    <property type="entry name" value="PEROXIREDOXIN DOT5"/>
    <property type="match status" value="1"/>
</dbReference>
<evidence type="ECO:0000256" key="6">
    <source>
        <dbReference type="ARBA" id="ARBA00023002"/>
    </source>
</evidence>
<dbReference type="RefSeq" id="XP_037145504.1">
    <property type="nucleotide sequence ID" value="XM_037289609.1"/>
</dbReference>
<dbReference type="CDD" id="cd03017">
    <property type="entry name" value="PRX_BCP"/>
    <property type="match status" value="1"/>
</dbReference>
<keyword evidence="8" id="KW-0539">Nucleus</keyword>
<comment type="subunit">
    <text evidence="2">Monomer.</text>
</comment>
<dbReference type="GO" id="GO:0005634">
    <property type="term" value="C:nucleus"/>
    <property type="evidence" value="ECO:0007669"/>
    <property type="project" value="UniProtKB-SubCell"/>
</dbReference>
<keyword evidence="9" id="KW-0676">Redox-active center</keyword>
<evidence type="ECO:0000256" key="9">
    <source>
        <dbReference type="ARBA" id="ARBA00023284"/>
    </source>
</evidence>
<comment type="subcellular location">
    <subcellularLocation>
        <location evidence="1">Nucleus</location>
    </subcellularLocation>
</comment>
<evidence type="ECO:0000256" key="1">
    <source>
        <dbReference type="ARBA" id="ARBA00004123"/>
    </source>
</evidence>
<evidence type="ECO:0000256" key="13">
    <source>
        <dbReference type="ARBA" id="ARBA00077538"/>
    </source>
</evidence>
<evidence type="ECO:0000259" key="15">
    <source>
        <dbReference type="PROSITE" id="PS51352"/>
    </source>
</evidence>
<keyword evidence="6" id="KW-0560">Oxidoreductase</keyword>
<dbReference type="Proteomes" id="UP000509704">
    <property type="component" value="Chromosome 6"/>
</dbReference>
<comment type="similarity">
    <text evidence="11">Belongs to the peroxiredoxin family. BCP/PrxQ subfamily.</text>
</comment>
<keyword evidence="17" id="KW-1185">Reference proteome</keyword>
<dbReference type="GO" id="GO:0008379">
    <property type="term" value="F:thioredoxin peroxidase activity"/>
    <property type="evidence" value="ECO:0007669"/>
    <property type="project" value="TreeGrafter"/>
</dbReference>
<dbReference type="SUPFAM" id="SSF52833">
    <property type="entry name" value="Thioredoxin-like"/>
    <property type="match status" value="1"/>
</dbReference>
<dbReference type="GO" id="GO:0034599">
    <property type="term" value="P:cellular response to oxidative stress"/>
    <property type="evidence" value="ECO:0007669"/>
    <property type="project" value="UniProtKB-ARBA"/>
</dbReference>
<evidence type="ECO:0000256" key="5">
    <source>
        <dbReference type="ARBA" id="ARBA00022862"/>
    </source>
</evidence>
<evidence type="ECO:0000256" key="11">
    <source>
        <dbReference type="ARBA" id="ARBA00038489"/>
    </source>
</evidence>
<evidence type="ECO:0000313" key="17">
    <source>
        <dbReference type="Proteomes" id="UP000509704"/>
    </source>
</evidence>
<dbReference type="Pfam" id="PF00578">
    <property type="entry name" value="AhpC-TSA"/>
    <property type="match status" value="1"/>
</dbReference>
<feature type="compositionally biased region" description="Basic and acidic residues" evidence="14">
    <location>
        <begin position="38"/>
        <end position="67"/>
    </location>
</feature>
<protein>
    <recommendedName>
        <fullName evidence="3">thioredoxin-dependent peroxiredoxin</fullName>
        <ecNumber evidence="3">1.11.1.24</ecNumber>
    </recommendedName>
    <alternativeName>
        <fullName evidence="13">Nuclear thiol peroxidase</fullName>
    </alternativeName>
    <alternativeName>
        <fullName evidence="10">Thioredoxin peroxidase</fullName>
    </alternativeName>
</protein>
<evidence type="ECO:0000256" key="8">
    <source>
        <dbReference type="ARBA" id="ARBA00023242"/>
    </source>
</evidence>
<evidence type="ECO:0000256" key="7">
    <source>
        <dbReference type="ARBA" id="ARBA00023157"/>
    </source>
</evidence>
<feature type="region of interest" description="Disordered" evidence="14">
    <location>
        <begin position="1"/>
        <end position="93"/>
    </location>
</feature>
<dbReference type="AlphaFoldDB" id="A0A7H9B518"/>
<feature type="domain" description="Thioredoxin" evidence="15">
    <location>
        <begin position="81"/>
        <end position="228"/>
    </location>
</feature>
<dbReference type="InterPro" id="IPR036249">
    <property type="entry name" value="Thioredoxin-like_sf"/>
</dbReference>
<sequence>MSELRRSARVASNKRGSPADEPASHQTKKSKTTSVAPDGEKKVDKIAEAKMEDAEPETKEENAEPKMKPRSSPSESKSKELIEGDEIPDLTLQNQDGGEISLKKLAEENRIIIIFAYPKASTPGCTRQACGFRDNYEDLKEHAAVFGLSTDNPKSQKNFQTKQKLPFGLLCDPKRLLIGSLGAKKTPQAGTIRSHWIFVDGKLKSKNIKVSPEFSVEEGKKQILELAKELE</sequence>
<dbReference type="GO" id="GO:0045454">
    <property type="term" value="P:cell redox homeostasis"/>
    <property type="evidence" value="ECO:0007669"/>
    <property type="project" value="TreeGrafter"/>
</dbReference>
<dbReference type="KEGG" id="zmk:HG535_0F02890"/>
<dbReference type="FunFam" id="3.40.30.10:FF:000157">
    <property type="entry name" value="DOT5p Nuclear thiol peroxidase"/>
    <property type="match status" value="1"/>
</dbReference>
<dbReference type="OrthoDB" id="338622at2759"/>
<dbReference type="InterPro" id="IPR050924">
    <property type="entry name" value="Peroxiredoxin_BCP/PrxQ"/>
</dbReference>
<gene>
    <name evidence="16" type="ORF">HG535_0F02890</name>
</gene>
<dbReference type="EC" id="1.11.1.24" evidence="3"/>
<dbReference type="PROSITE" id="PS51352">
    <property type="entry name" value="THIOREDOXIN_2"/>
    <property type="match status" value="1"/>
</dbReference>
<evidence type="ECO:0000256" key="2">
    <source>
        <dbReference type="ARBA" id="ARBA00011245"/>
    </source>
</evidence>
<proteinExistence type="inferred from homology"/>
<accession>A0A7H9B518</accession>
<dbReference type="Gene3D" id="3.40.30.10">
    <property type="entry name" value="Glutaredoxin"/>
    <property type="match status" value="1"/>
</dbReference>
<evidence type="ECO:0000256" key="4">
    <source>
        <dbReference type="ARBA" id="ARBA00022559"/>
    </source>
</evidence>